<dbReference type="SUPFAM" id="SSF52833">
    <property type="entry name" value="Thioredoxin-like"/>
    <property type="match status" value="1"/>
</dbReference>
<dbReference type="InterPro" id="IPR036282">
    <property type="entry name" value="Glutathione-S-Trfase_C_sf"/>
</dbReference>
<dbReference type="SFLD" id="SFLDS00019">
    <property type="entry name" value="Glutathione_Transferase_(cytos"/>
    <property type="match status" value="1"/>
</dbReference>
<dbReference type="Gene3D" id="3.40.30.10">
    <property type="entry name" value="Glutaredoxin"/>
    <property type="match status" value="1"/>
</dbReference>
<evidence type="ECO:0000256" key="2">
    <source>
        <dbReference type="ARBA" id="ARBA00005861"/>
    </source>
</evidence>
<comment type="catalytic activity">
    <reaction evidence="5">
        <text>RX + glutathione = an S-substituted glutathione + a halide anion + H(+)</text>
        <dbReference type="Rhea" id="RHEA:16437"/>
        <dbReference type="ChEBI" id="CHEBI:15378"/>
        <dbReference type="ChEBI" id="CHEBI:16042"/>
        <dbReference type="ChEBI" id="CHEBI:17792"/>
        <dbReference type="ChEBI" id="CHEBI:57925"/>
        <dbReference type="ChEBI" id="CHEBI:90779"/>
        <dbReference type="EC" id="2.5.1.18"/>
    </reaction>
</comment>
<feature type="domain" description="GST N-terminal" evidence="6">
    <location>
        <begin position="1"/>
        <end position="87"/>
    </location>
</feature>
<evidence type="ECO:0000313" key="8">
    <source>
        <dbReference type="EMBL" id="LAA03281.1"/>
    </source>
</evidence>
<dbReference type="InterPro" id="IPR040079">
    <property type="entry name" value="Glutathione_S-Trfase"/>
</dbReference>
<dbReference type="PANTHER" id="PTHR11571:SF222">
    <property type="entry name" value="GLUTATHIONE TRANSFERASE"/>
    <property type="match status" value="1"/>
</dbReference>
<organism evidence="8">
    <name type="scientific">Parasteatoda tepidariorum</name>
    <name type="common">Common house spider</name>
    <name type="synonym">Achaearanea tepidariorum</name>
    <dbReference type="NCBI Taxonomy" id="114398"/>
    <lineage>
        <taxon>Eukaryota</taxon>
        <taxon>Metazoa</taxon>
        <taxon>Ecdysozoa</taxon>
        <taxon>Arthropoda</taxon>
        <taxon>Chelicerata</taxon>
        <taxon>Arachnida</taxon>
        <taxon>Araneae</taxon>
        <taxon>Araneomorphae</taxon>
        <taxon>Entelegynae</taxon>
        <taxon>Araneoidea</taxon>
        <taxon>Theridiidae</taxon>
        <taxon>Parasteatoda</taxon>
    </lineage>
</organism>
<proteinExistence type="evidence at transcript level"/>
<dbReference type="RefSeq" id="XP_015908385.1">
    <property type="nucleotide sequence ID" value="XM_016052899.3"/>
</dbReference>
<dbReference type="GeneID" id="107440094"/>
<dbReference type="PRINTS" id="PR01267">
    <property type="entry name" value="GSTRNSFRASEM"/>
</dbReference>
<dbReference type="GO" id="GO:0004364">
    <property type="term" value="F:glutathione transferase activity"/>
    <property type="evidence" value="ECO:0007669"/>
    <property type="project" value="UniProtKB-EC"/>
</dbReference>
<feature type="domain" description="GST C-terminal" evidence="7">
    <location>
        <begin position="89"/>
        <end position="207"/>
    </location>
</feature>
<dbReference type="EMBL" id="IAAA01004502">
    <property type="protein sequence ID" value="LAA03281.1"/>
    <property type="molecule type" value="mRNA"/>
</dbReference>
<comment type="similarity">
    <text evidence="2">Belongs to the GST superfamily. Mu family.</text>
</comment>
<dbReference type="SFLD" id="SFLDG01205">
    <property type="entry name" value="AMPS.1"/>
    <property type="match status" value="1"/>
</dbReference>
<dbReference type="PANTHER" id="PTHR11571">
    <property type="entry name" value="GLUTATHIONE S-TRANSFERASE"/>
    <property type="match status" value="1"/>
</dbReference>
<dbReference type="KEGG" id="ptep:107440094"/>
<dbReference type="InterPro" id="IPR050213">
    <property type="entry name" value="GST_superfamily"/>
</dbReference>
<evidence type="ECO:0000256" key="3">
    <source>
        <dbReference type="ARBA" id="ARBA00012452"/>
    </source>
</evidence>
<accession>A0A2L2Y530</accession>
<dbReference type="SFLD" id="SFLDG00363">
    <property type="entry name" value="AMPS_(cytGST):_Alpha-__Mu-__Pi"/>
    <property type="match status" value="1"/>
</dbReference>
<dbReference type="EC" id="2.5.1.18" evidence="3"/>
<dbReference type="Gene3D" id="1.20.1050.10">
    <property type="match status" value="1"/>
</dbReference>
<evidence type="ECO:0000259" key="6">
    <source>
        <dbReference type="PROSITE" id="PS50404"/>
    </source>
</evidence>
<dbReference type="InterPro" id="IPR004045">
    <property type="entry name" value="Glutathione_S-Trfase_N"/>
</dbReference>
<dbReference type="PROSITE" id="PS50404">
    <property type="entry name" value="GST_NTER"/>
    <property type="match status" value="1"/>
</dbReference>
<dbReference type="GO" id="GO:0006749">
    <property type="term" value="P:glutathione metabolic process"/>
    <property type="evidence" value="ECO:0007669"/>
    <property type="project" value="TreeGrafter"/>
</dbReference>
<evidence type="ECO:0000256" key="1">
    <source>
        <dbReference type="ARBA" id="ARBA00003701"/>
    </source>
</evidence>
<reference evidence="8" key="1">
    <citation type="journal article" date="2016" name="Mol. Ecol. Resour.">
        <title>Evaluation of the impact of RNA preservation methods of spiders for de novo transcriptome assembly.</title>
        <authorList>
            <person name="Kono N."/>
            <person name="Nakamura H."/>
            <person name="Ito Y."/>
            <person name="Tomita M."/>
            <person name="Arakawa K."/>
        </authorList>
    </citation>
    <scope>NUCLEOTIDE SEQUENCE</scope>
    <source>
        <tissue evidence="8">Whole body</tissue>
    </source>
</reference>
<dbReference type="Pfam" id="PF14497">
    <property type="entry name" value="GST_C_3"/>
    <property type="match status" value="1"/>
</dbReference>
<keyword evidence="4 8" id="KW-0808">Transferase</keyword>
<sequence>MAPVLGYWNIRGYAQPARLMLAYKEEKFEDKRYDYGPAPNYRQEWLKVKNTLGLAFPNLPYYIDGDVKLSQSIAILRYLARKLKLDAETEEERIRTDLIEQQAIDLRAGLVSIAYNEDFAKLKVDYLKNLPLSLQQFADFLGKKSWFAGDRLTYVDFLVYEVLDQHLVLDPDCLKQFPSLEGFLKEFKGLPTIEKYMNSPDFLSFPLNGDMAYFGSRRGQK</sequence>
<name>A0A2L2Y530_PARTP</name>
<evidence type="ECO:0000256" key="5">
    <source>
        <dbReference type="ARBA" id="ARBA00047960"/>
    </source>
</evidence>
<dbReference type="PROSITE" id="PS50405">
    <property type="entry name" value="GST_CTER"/>
    <property type="match status" value="1"/>
</dbReference>
<dbReference type="InterPro" id="IPR004046">
    <property type="entry name" value="GST_C"/>
</dbReference>
<evidence type="ECO:0000256" key="4">
    <source>
        <dbReference type="ARBA" id="ARBA00022679"/>
    </source>
</evidence>
<dbReference type="SUPFAM" id="SSF47616">
    <property type="entry name" value="GST C-terminal domain-like"/>
    <property type="match status" value="1"/>
</dbReference>
<dbReference type="InterPro" id="IPR003081">
    <property type="entry name" value="GST_mu"/>
</dbReference>
<dbReference type="Pfam" id="PF02798">
    <property type="entry name" value="GST_N"/>
    <property type="match status" value="1"/>
</dbReference>
<dbReference type="AlphaFoldDB" id="A0A2L2Y530"/>
<dbReference type="CDD" id="cd03075">
    <property type="entry name" value="GST_N_Mu"/>
    <property type="match status" value="1"/>
</dbReference>
<protein>
    <recommendedName>
        <fullName evidence="3">glutathione transferase</fullName>
        <ecNumber evidence="3">2.5.1.18</ecNumber>
    </recommendedName>
</protein>
<dbReference type="FunFam" id="1.20.1050.10:FF:000003">
    <property type="entry name" value="Glutathione S-transferase 2"/>
    <property type="match status" value="1"/>
</dbReference>
<dbReference type="InterPro" id="IPR010987">
    <property type="entry name" value="Glutathione-S-Trfase_C-like"/>
</dbReference>
<dbReference type="OMA" id="EEWFGEV"/>
<comment type="function">
    <text evidence="1">Conjugation of reduced glutathione to a wide number of exogenous and endogenous hydrophobic electrophiles.</text>
</comment>
<dbReference type="InterPro" id="IPR036249">
    <property type="entry name" value="Thioredoxin-like_sf"/>
</dbReference>
<evidence type="ECO:0000259" key="7">
    <source>
        <dbReference type="PROSITE" id="PS50405"/>
    </source>
</evidence>
<dbReference type="OrthoDB" id="4951845at2759"/>